<proteinExistence type="predicted"/>
<organism evidence="8 9">
    <name type="scientific">Sphingomonas chungangi</name>
    <dbReference type="NCBI Taxonomy" id="2683589"/>
    <lineage>
        <taxon>Bacteria</taxon>
        <taxon>Pseudomonadati</taxon>
        <taxon>Pseudomonadota</taxon>
        <taxon>Alphaproteobacteria</taxon>
        <taxon>Sphingomonadales</taxon>
        <taxon>Sphingomonadaceae</taxon>
        <taxon>Sphingomonas</taxon>
    </lineage>
</organism>
<dbReference type="InterPro" id="IPR016047">
    <property type="entry name" value="M23ase_b-sheet_dom"/>
</dbReference>
<reference evidence="8 9" key="1">
    <citation type="submission" date="2020-07" db="EMBL/GenBank/DDBJ databases">
        <authorList>
            <person name="Sun Q."/>
        </authorList>
    </citation>
    <scope>NUCLEOTIDE SEQUENCE [LARGE SCALE GENOMIC DNA]</scope>
    <source>
        <strain evidence="8 9">CGMCC 1.13654</strain>
    </source>
</reference>
<sequence>MSFRPVGACKVDDIVSFITRRRVNAAEIVRFPALKISVVALLGLSALAAGPVAAADAATAAATVATSGAFDAVSTSTLGAKADPMFRSLFDGWKKMDAVPTGGILAVPSQKPVKEFRYTSGFGVRGNPFGGRGGEMHPGMDMAAPTGTPVYATADGIVSRAERTYGGYGNLVQLEHGKGLETRYGHLSQILVHDGQRVHRGDLIALVGSTGRSTGSHLHYEVRIDGRAVNPMPFLQTADYMTALQNRAVPIHGATPVAMGGPEDPDAAD</sequence>
<evidence type="ECO:0000259" key="7">
    <source>
        <dbReference type="Pfam" id="PF01551"/>
    </source>
</evidence>
<dbReference type="PANTHER" id="PTHR21666:SF288">
    <property type="entry name" value="CELL DIVISION PROTEIN YTFB"/>
    <property type="match status" value="1"/>
</dbReference>
<keyword evidence="2" id="KW-0645">Protease</keyword>
<dbReference type="RefSeq" id="WP_160363280.1">
    <property type="nucleotide sequence ID" value="NZ_JACEIB010000003.1"/>
</dbReference>
<keyword evidence="5" id="KW-0862">Zinc</keyword>
<dbReference type="InterPro" id="IPR050570">
    <property type="entry name" value="Cell_wall_metabolism_enzyme"/>
</dbReference>
<feature type="domain" description="M23ase beta-sheet core" evidence="7">
    <location>
        <begin position="136"/>
        <end position="231"/>
    </location>
</feature>
<comment type="caution">
    <text evidence="8">The sequence shown here is derived from an EMBL/GenBank/DDBJ whole genome shotgun (WGS) entry which is preliminary data.</text>
</comment>
<keyword evidence="4" id="KW-0378">Hydrolase</keyword>
<name>A0A838L5H9_9SPHN</name>
<evidence type="ECO:0000313" key="9">
    <source>
        <dbReference type="Proteomes" id="UP000570166"/>
    </source>
</evidence>
<accession>A0A838L5H9</accession>
<keyword evidence="6" id="KW-0482">Metalloprotease</keyword>
<keyword evidence="9" id="KW-1185">Reference proteome</keyword>
<dbReference type="Proteomes" id="UP000570166">
    <property type="component" value="Unassembled WGS sequence"/>
</dbReference>
<dbReference type="InterPro" id="IPR011055">
    <property type="entry name" value="Dup_hybrid_motif"/>
</dbReference>
<evidence type="ECO:0000256" key="5">
    <source>
        <dbReference type="ARBA" id="ARBA00022833"/>
    </source>
</evidence>
<evidence type="ECO:0000256" key="4">
    <source>
        <dbReference type="ARBA" id="ARBA00022801"/>
    </source>
</evidence>
<dbReference type="GO" id="GO:0006508">
    <property type="term" value="P:proteolysis"/>
    <property type="evidence" value="ECO:0007669"/>
    <property type="project" value="UniProtKB-KW"/>
</dbReference>
<dbReference type="PANTHER" id="PTHR21666">
    <property type="entry name" value="PEPTIDASE-RELATED"/>
    <property type="match status" value="1"/>
</dbReference>
<evidence type="ECO:0000313" key="8">
    <source>
        <dbReference type="EMBL" id="MBA2933446.1"/>
    </source>
</evidence>
<dbReference type="GO" id="GO:0004222">
    <property type="term" value="F:metalloendopeptidase activity"/>
    <property type="evidence" value="ECO:0007669"/>
    <property type="project" value="TreeGrafter"/>
</dbReference>
<evidence type="ECO:0000256" key="1">
    <source>
        <dbReference type="ARBA" id="ARBA00001947"/>
    </source>
</evidence>
<keyword evidence="3" id="KW-0479">Metal-binding</keyword>
<comment type="cofactor">
    <cofactor evidence="1">
        <name>Zn(2+)</name>
        <dbReference type="ChEBI" id="CHEBI:29105"/>
    </cofactor>
</comment>
<dbReference type="AlphaFoldDB" id="A0A838L5H9"/>
<dbReference type="GO" id="GO:0046872">
    <property type="term" value="F:metal ion binding"/>
    <property type="evidence" value="ECO:0007669"/>
    <property type="project" value="UniProtKB-KW"/>
</dbReference>
<dbReference type="CDD" id="cd12797">
    <property type="entry name" value="M23_peptidase"/>
    <property type="match status" value="1"/>
</dbReference>
<dbReference type="FunFam" id="2.70.70.10:FF:000006">
    <property type="entry name" value="M23 family peptidase"/>
    <property type="match status" value="1"/>
</dbReference>
<dbReference type="EMBL" id="JACEIB010000003">
    <property type="protein sequence ID" value="MBA2933446.1"/>
    <property type="molecule type" value="Genomic_DNA"/>
</dbReference>
<evidence type="ECO:0000256" key="6">
    <source>
        <dbReference type="ARBA" id="ARBA00023049"/>
    </source>
</evidence>
<gene>
    <name evidence="8" type="ORF">HZF05_04980</name>
</gene>
<dbReference type="Gene3D" id="2.70.70.10">
    <property type="entry name" value="Glucose Permease (Domain IIA)"/>
    <property type="match status" value="1"/>
</dbReference>
<protein>
    <submittedName>
        <fullName evidence="8">M23 family metallopeptidase</fullName>
    </submittedName>
</protein>
<dbReference type="Pfam" id="PF01551">
    <property type="entry name" value="Peptidase_M23"/>
    <property type="match status" value="1"/>
</dbReference>
<dbReference type="SUPFAM" id="SSF51261">
    <property type="entry name" value="Duplicated hybrid motif"/>
    <property type="match status" value="1"/>
</dbReference>
<evidence type="ECO:0000256" key="2">
    <source>
        <dbReference type="ARBA" id="ARBA00022670"/>
    </source>
</evidence>
<evidence type="ECO:0000256" key="3">
    <source>
        <dbReference type="ARBA" id="ARBA00022723"/>
    </source>
</evidence>